<evidence type="ECO:0008006" key="4">
    <source>
        <dbReference type="Google" id="ProtNLM"/>
    </source>
</evidence>
<reference evidence="2 3" key="1">
    <citation type="journal article" date="2012" name="Appl. Environ. Microbiol.">
        <title>Short-read sequencing for genomic analysis of the brown rot fungus Fibroporia radiculosa.</title>
        <authorList>
            <person name="Tang J.D."/>
            <person name="Perkins A.D."/>
            <person name="Sonstegard T.S."/>
            <person name="Schroeder S.G."/>
            <person name="Burgess S.C."/>
            <person name="Diehl S.V."/>
        </authorList>
    </citation>
    <scope>NUCLEOTIDE SEQUENCE [LARGE SCALE GENOMIC DNA]</scope>
    <source>
        <strain evidence="2 3">TFFH 294</strain>
    </source>
</reference>
<accession>J4HX39</accession>
<organism evidence="2 3">
    <name type="scientific">Fibroporia radiculosa</name>
    <dbReference type="NCBI Taxonomy" id="599839"/>
    <lineage>
        <taxon>Eukaryota</taxon>
        <taxon>Fungi</taxon>
        <taxon>Dikarya</taxon>
        <taxon>Basidiomycota</taxon>
        <taxon>Agaricomycotina</taxon>
        <taxon>Agaricomycetes</taxon>
        <taxon>Polyporales</taxon>
        <taxon>Fibroporiaceae</taxon>
        <taxon>Fibroporia</taxon>
    </lineage>
</organism>
<feature type="region of interest" description="Disordered" evidence="1">
    <location>
        <begin position="64"/>
        <end position="103"/>
    </location>
</feature>
<evidence type="ECO:0000256" key="1">
    <source>
        <dbReference type="SAM" id="MobiDB-lite"/>
    </source>
</evidence>
<feature type="compositionally biased region" description="Basic and acidic residues" evidence="1">
    <location>
        <begin position="89"/>
        <end position="103"/>
    </location>
</feature>
<keyword evidence="3" id="KW-1185">Reference proteome</keyword>
<evidence type="ECO:0000313" key="3">
    <source>
        <dbReference type="Proteomes" id="UP000006352"/>
    </source>
</evidence>
<dbReference type="GeneID" id="24097983"/>
<dbReference type="Gene3D" id="3.30.160.20">
    <property type="match status" value="1"/>
</dbReference>
<proteinExistence type="predicted"/>
<evidence type="ECO:0000313" key="2">
    <source>
        <dbReference type="EMBL" id="CCM03072.1"/>
    </source>
</evidence>
<dbReference type="AlphaFoldDB" id="J4HX39"/>
<dbReference type="STRING" id="599839.J4HX39"/>
<dbReference type="OrthoDB" id="270639at2759"/>
<sequence length="103" mass="11893">MSSRFALDPSMGERPHQEDGELDFGLSRIPIQFHHSKAINIQECLSKLHSQILIAASTPIVNETSNGQKERVRGFERAEKARRRVHKDKRSELKRGRSSRDWD</sequence>
<dbReference type="RefSeq" id="XP_012182355.1">
    <property type="nucleotide sequence ID" value="XM_012326965.1"/>
</dbReference>
<dbReference type="Proteomes" id="UP000006352">
    <property type="component" value="Unassembled WGS sequence"/>
</dbReference>
<dbReference type="InParanoid" id="J4HX39"/>
<dbReference type="EMBL" id="HE797101">
    <property type="protein sequence ID" value="CCM03072.1"/>
    <property type="molecule type" value="Genomic_DNA"/>
</dbReference>
<protein>
    <recommendedName>
        <fullName evidence="4">Prokaryotic-type class I peptide chain release factors domain-containing protein</fullName>
    </recommendedName>
</protein>
<feature type="compositionally biased region" description="Basic and acidic residues" evidence="1">
    <location>
        <begin position="68"/>
        <end position="79"/>
    </location>
</feature>
<name>J4HX39_9APHY</name>
<gene>
    <name evidence="2" type="ORF">FIBRA_05192</name>
</gene>
<dbReference type="HOGENOM" id="CLU_2263778_0_0_1"/>
<feature type="region of interest" description="Disordered" evidence="1">
    <location>
        <begin position="1"/>
        <end position="23"/>
    </location>
</feature>